<evidence type="ECO:0000313" key="2">
    <source>
        <dbReference type="Proteomes" id="UP000281553"/>
    </source>
</evidence>
<dbReference type="AlphaFoldDB" id="A0A3P6R5L8"/>
<evidence type="ECO:0000313" key="1">
    <source>
        <dbReference type="EMBL" id="VDK48705.1"/>
    </source>
</evidence>
<protein>
    <submittedName>
        <fullName evidence="1">Uncharacterized protein</fullName>
    </submittedName>
</protein>
<sequence length="45" mass="5124">MRAAFRRSTVGTWSKVSPWQSSLRRRVMPPLPMVAGTQSTSSKFR</sequence>
<name>A0A3P6R5L8_DIBLA</name>
<keyword evidence="2" id="KW-1185">Reference proteome</keyword>
<dbReference type="EMBL" id="UYRU01013013">
    <property type="protein sequence ID" value="VDK48705.1"/>
    <property type="molecule type" value="Genomic_DNA"/>
</dbReference>
<proteinExistence type="predicted"/>
<organism evidence="1 2">
    <name type="scientific">Dibothriocephalus latus</name>
    <name type="common">Fish tapeworm</name>
    <name type="synonym">Diphyllobothrium latum</name>
    <dbReference type="NCBI Taxonomy" id="60516"/>
    <lineage>
        <taxon>Eukaryota</taxon>
        <taxon>Metazoa</taxon>
        <taxon>Spiralia</taxon>
        <taxon>Lophotrochozoa</taxon>
        <taxon>Platyhelminthes</taxon>
        <taxon>Cestoda</taxon>
        <taxon>Eucestoda</taxon>
        <taxon>Diphyllobothriidea</taxon>
        <taxon>Diphyllobothriidae</taxon>
        <taxon>Dibothriocephalus</taxon>
    </lineage>
</organism>
<gene>
    <name evidence="1" type="ORF">DILT_LOCUS1676</name>
</gene>
<accession>A0A3P6R5L8</accession>
<reference evidence="1 2" key="1">
    <citation type="submission" date="2018-11" db="EMBL/GenBank/DDBJ databases">
        <authorList>
            <consortium name="Pathogen Informatics"/>
        </authorList>
    </citation>
    <scope>NUCLEOTIDE SEQUENCE [LARGE SCALE GENOMIC DNA]</scope>
</reference>
<dbReference type="Proteomes" id="UP000281553">
    <property type="component" value="Unassembled WGS sequence"/>
</dbReference>